<evidence type="ECO:0000313" key="2">
    <source>
        <dbReference type="Proteomes" id="UP000612233"/>
    </source>
</evidence>
<dbReference type="AlphaFoldDB" id="A0A927GK27"/>
<proteinExistence type="predicted"/>
<dbReference type="RefSeq" id="WP_191005930.1">
    <property type="nucleotide sequence ID" value="NZ_JACXAD010000016.1"/>
</dbReference>
<accession>A0A927GK27</accession>
<dbReference type="Proteomes" id="UP000612233">
    <property type="component" value="Unassembled WGS sequence"/>
</dbReference>
<comment type="caution">
    <text evidence="1">The sequence shown here is derived from an EMBL/GenBank/DDBJ whole genome shotgun (WGS) entry which is preliminary data.</text>
</comment>
<gene>
    <name evidence="1" type="ORF">IC235_14585</name>
</gene>
<evidence type="ECO:0000313" key="1">
    <source>
        <dbReference type="EMBL" id="MBD2769118.1"/>
    </source>
</evidence>
<reference evidence="1" key="1">
    <citation type="submission" date="2020-09" db="EMBL/GenBank/DDBJ databases">
        <authorList>
            <person name="Kim M.K."/>
        </authorList>
    </citation>
    <scope>NUCLEOTIDE SEQUENCE</scope>
    <source>
        <strain evidence="1">BT664</strain>
    </source>
</reference>
<name>A0A927GK27_9BACT</name>
<organism evidence="1 2">
    <name type="scientific">Hymenobacter montanus</name>
    <dbReference type="NCBI Taxonomy" id="2771359"/>
    <lineage>
        <taxon>Bacteria</taxon>
        <taxon>Pseudomonadati</taxon>
        <taxon>Bacteroidota</taxon>
        <taxon>Cytophagia</taxon>
        <taxon>Cytophagales</taxon>
        <taxon>Hymenobacteraceae</taxon>
        <taxon>Hymenobacter</taxon>
    </lineage>
</organism>
<keyword evidence="2" id="KW-1185">Reference proteome</keyword>
<sequence>MLPSISSEEIPVQASGNLASSKKWLLQGALLFGLLGLTRWTRPVPAWPPPARISVPHLRDQASAAVRVKPPTQTESRLDLKAVAFSGPGQ</sequence>
<protein>
    <submittedName>
        <fullName evidence="1">Uncharacterized protein</fullName>
    </submittedName>
</protein>
<dbReference type="EMBL" id="JACXAD010000016">
    <property type="protein sequence ID" value="MBD2769118.1"/>
    <property type="molecule type" value="Genomic_DNA"/>
</dbReference>